<dbReference type="RefSeq" id="WP_183969188.1">
    <property type="nucleotide sequence ID" value="NZ_BAABEW010000007.1"/>
</dbReference>
<dbReference type="Proteomes" id="UP000532440">
    <property type="component" value="Unassembled WGS sequence"/>
</dbReference>
<evidence type="ECO:0000313" key="2">
    <source>
        <dbReference type="EMBL" id="MBB5273009.1"/>
    </source>
</evidence>
<reference evidence="2 3" key="1">
    <citation type="submission" date="2020-08" db="EMBL/GenBank/DDBJ databases">
        <title>Genomic Encyclopedia of Type Strains, Phase IV (KMG-IV): sequencing the most valuable type-strain genomes for metagenomic binning, comparative biology and taxonomic classification.</title>
        <authorList>
            <person name="Goeker M."/>
        </authorList>
    </citation>
    <scope>NUCLEOTIDE SEQUENCE [LARGE SCALE GENOMIC DNA]</scope>
    <source>
        <strain evidence="2 3">DSM 29781</strain>
    </source>
</reference>
<evidence type="ECO:0000259" key="1">
    <source>
        <dbReference type="Pfam" id="PF13577"/>
    </source>
</evidence>
<dbReference type="EMBL" id="JACHGB010000006">
    <property type="protein sequence ID" value="MBB5273009.1"/>
    <property type="molecule type" value="Genomic_DNA"/>
</dbReference>
<dbReference type="SUPFAM" id="SSF54427">
    <property type="entry name" value="NTF2-like"/>
    <property type="match status" value="1"/>
</dbReference>
<evidence type="ECO:0000313" key="3">
    <source>
        <dbReference type="Proteomes" id="UP000532440"/>
    </source>
</evidence>
<dbReference type="CDD" id="cd00531">
    <property type="entry name" value="NTF2_like"/>
    <property type="match status" value="1"/>
</dbReference>
<protein>
    <submittedName>
        <fullName evidence="2">Ketosteroid isomerase-like protein</fullName>
    </submittedName>
</protein>
<sequence length="171" mass="19505">MPDMDTTQLVRWLADLEAIRRLKHRYCELCDDGYDADPLAELFTEDAVWDGGPIGAHSGREAIRRFFQGSPARVPFALHMVTNPIIEVDGDSATGRWYLWEPLVYALPDGEQAWWMSARYDDRYRRTADGWKFERVTITMKMLAPYDKGWGGARITDVYAGIRQSGGAPKT</sequence>
<dbReference type="InterPro" id="IPR037401">
    <property type="entry name" value="SnoaL-like"/>
</dbReference>
<keyword evidence="3" id="KW-1185">Reference proteome</keyword>
<dbReference type="Gene3D" id="3.10.450.50">
    <property type="match status" value="1"/>
</dbReference>
<keyword evidence="2" id="KW-0413">Isomerase</keyword>
<name>A0A7W8HJ40_9BURK</name>
<feature type="domain" description="SnoaL-like" evidence="1">
    <location>
        <begin position="13"/>
        <end position="136"/>
    </location>
</feature>
<proteinExistence type="predicted"/>
<accession>A0A7W8HJ40</accession>
<comment type="caution">
    <text evidence="2">The sequence shown here is derived from an EMBL/GenBank/DDBJ whole genome shotgun (WGS) entry which is preliminary data.</text>
</comment>
<organism evidence="2 3">
    <name type="scientific">Quisquiliibacterium transsilvanicum</name>
    <dbReference type="NCBI Taxonomy" id="1549638"/>
    <lineage>
        <taxon>Bacteria</taxon>
        <taxon>Pseudomonadati</taxon>
        <taxon>Pseudomonadota</taxon>
        <taxon>Betaproteobacteria</taxon>
        <taxon>Burkholderiales</taxon>
        <taxon>Burkholderiaceae</taxon>
        <taxon>Quisquiliibacterium</taxon>
    </lineage>
</organism>
<gene>
    <name evidence="2" type="ORF">HNQ70_003037</name>
</gene>
<dbReference type="GO" id="GO:0016853">
    <property type="term" value="F:isomerase activity"/>
    <property type="evidence" value="ECO:0007669"/>
    <property type="project" value="UniProtKB-KW"/>
</dbReference>
<dbReference type="Pfam" id="PF13577">
    <property type="entry name" value="SnoaL_4"/>
    <property type="match status" value="1"/>
</dbReference>
<dbReference type="AlphaFoldDB" id="A0A7W8HJ40"/>
<dbReference type="InterPro" id="IPR032710">
    <property type="entry name" value="NTF2-like_dom_sf"/>
</dbReference>